<proteinExistence type="predicted"/>
<sequence length="317" mass="37761">MTYFFMLSNLSILDTYYCCALQSILNLSRMPRLRRLWLANLRCSEAYFQNVYNYLLCREYDEFVVTLAHEDEVRRWLQLAPHLKTRKLRVILAEGFNVIVDKLIPHDVNYKDLVELEVDVSRCSEYFFDIFPSFIKSIKEITEKGTFRLFTVKGAELFWNIFTEFYDTKDFKMTMGDTFWSWATVPNMMKKYGTAFSAFRDFQLFPLLFTSFLCPFNVQIQIVCVGNEYGGMSKRHFQTLDFTYYHCYHRILMGREIDGVHQRWMNNNLACVYGHRYWEIIYKVLVLGHREVECPTMEEPLKPGQAQALQDLVAKIR</sequence>
<evidence type="ECO:0000313" key="1">
    <source>
        <dbReference type="Proteomes" id="UP000095284"/>
    </source>
</evidence>
<evidence type="ECO:0000313" key="2">
    <source>
        <dbReference type="WBParaSite" id="BXY_0164600.1"/>
    </source>
</evidence>
<dbReference type="Proteomes" id="UP000095284">
    <property type="component" value="Unplaced"/>
</dbReference>
<accession>A0A1I7RLR1</accession>
<name>A0A1I7RLR1_BURXY</name>
<dbReference type="AlphaFoldDB" id="A0A1I7RLR1"/>
<organism evidence="1 2">
    <name type="scientific">Bursaphelenchus xylophilus</name>
    <name type="common">Pinewood nematode worm</name>
    <name type="synonym">Aphelenchoides xylophilus</name>
    <dbReference type="NCBI Taxonomy" id="6326"/>
    <lineage>
        <taxon>Eukaryota</taxon>
        <taxon>Metazoa</taxon>
        <taxon>Ecdysozoa</taxon>
        <taxon>Nematoda</taxon>
        <taxon>Chromadorea</taxon>
        <taxon>Rhabditida</taxon>
        <taxon>Tylenchina</taxon>
        <taxon>Tylenchomorpha</taxon>
        <taxon>Aphelenchoidea</taxon>
        <taxon>Aphelenchoididae</taxon>
        <taxon>Bursaphelenchus</taxon>
    </lineage>
</organism>
<reference evidence="2" key="1">
    <citation type="submission" date="2016-11" db="UniProtKB">
        <authorList>
            <consortium name="WormBaseParasite"/>
        </authorList>
    </citation>
    <scope>IDENTIFICATION</scope>
</reference>
<protein>
    <submittedName>
        <fullName evidence="2">Uncharacterized protein</fullName>
    </submittedName>
</protein>
<dbReference type="WBParaSite" id="BXY_0164600.1">
    <property type="protein sequence ID" value="BXY_0164600.1"/>
    <property type="gene ID" value="BXY_0164600"/>
</dbReference>